<accession>A0AA39T6Q1</accession>
<reference evidence="1" key="2">
    <citation type="submission" date="2023-06" db="EMBL/GenBank/DDBJ databases">
        <authorList>
            <person name="Swenson N.G."/>
            <person name="Wegrzyn J.L."/>
            <person name="Mcevoy S.L."/>
        </authorList>
    </citation>
    <scope>NUCLEOTIDE SEQUENCE</scope>
    <source>
        <strain evidence="1">NS2018</strain>
        <tissue evidence="1">Leaf</tissue>
    </source>
</reference>
<evidence type="ECO:0000313" key="2">
    <source>
        <dbReference type="Proteomes" id="UP001168877"/>
    </source>
</evidence>
<gene>
    <name evidence="1" type="ORF">LWI29_030838</name>
</gene>
<protein>
    <submittedName>
        <fullName evidence="1">Uncharacterized protein</fullName>
    </submittedName>
</protein>
<sequence length="74" mass="8660">MYKNNPGKRRMILKGYSKWEWDVIVHHASCVLDDANSNPSRSLEAEANNTANYRWSFISSVPIYSARFHWNAEQ</sequence>
<reference evidence="1" key="1">
    <citation type="journal article" date="2022" name="Plant J.">
        <title>Strategies of tolerance reflected in two North American maple genomes.</title>
        <authorList>
            <person name="McEvoy S.L."/>
            <person name="Sezen U.U."/>
            <person name="Trouern-Trend A."/>
            <person name="McMahon S.M."/>
            <person name="Schaberg P.G."/>
            <person name="Yang J."/>
            <person name="Wegrzyn J.L."/>
            <person name="Swenson N.G."/>
        </authorList>
    </citation>
    <scope>NUCLEOTIDE SEQUENCE</scope>
    <source>
        <strain evidence="1">NS2018</strain>
    </source>
</reference>
<keyword evidence="2" id="KW-1185">Reference proteome</keyword>
<proteinExistence type="predicted"/>
<comment type="caution">
    <text evidence="1">The sequence shown here is derived from an EMBL/GenBank/DDBJ whole genome shotgun (WGS) entry which is preliminary data.</text>
</comment>
<name>A0AA39T6Q1_ACESA</name>
<dbReference type="AlphaFoldDB" id="A0AA39T6Q1"/>
<dbReference type="Proteomes" id="UP001168877">
    <property type="component" value="Unassembled WGS sequence"/>
</dbReference>
<organism evidence="1 2">
    <name type="scientific">Acer saccharum</name>
    <name type="common">Sugar maple</name>
    <dbReference type="NCBI Taxonomy" id="4024"/>
    <lineage>
        <taxon>Eukaryota</taxon>
        <taxon>Viridiplantae</taxon>
        <taxon>Streptophyta</taxon>
        <taxon>Embryophyta</taxon>
        <taxon>Tracheophyta</taxon>
        <taxon>Spermatophyta</taxon>
        <taxon>Magnoliopsida</taxon>
        <taxon>eudicotyledons</taxon>
        <taxon>Gunneridae</taxon>
        <taxon>Pentapetalae</taxon>
        <taxon>rosids</taxon>
        <taxon>malvids</taxon>
        <taxon>Sapindales</taxon>
        <taxon>Sapindaceae</taxon>
        <taxon>Hippocastanoideae</taxon>
        <taxon>Acereae</taxon>
        <taxon>Acer</taxon>
    </lineage>
</organism>
<dbReference type="EMBL" id="JAUESC010000003">
    <property type="protein sequence ID" value="KAK0602147.1"/>
    <property type="molecule type" value="Genomic_DNA"/>
</dbReference>
<evidence type="ECO:0000313" key="1">
    <source>
        <dbReference type="EMBL" id="KAK0602147.1"/>
    </source>
</evidence>